<gene>
    <name evidence="1" type="ORF">MENTE1834_LOCUS12325</name>
</gene>
<dbReference type="EMBL" id="CAVMJV010000012">
    <property type="protein sequence ID" value="CAK5047195.1"/>
    <property type="molecule type" value="Genomic_DNA"/>
</dbReference>
<sequence length="110" mass="11995">MLHGERPLTKGGNPAPPPMSVYLEWIVNAWEKLPRDLIAQSFKTCGITNDPKGSEDHLISCLKESNGMVNLGLARIDKATVGIESMIEAVDLDQDDENGILSDASIDFDI</sequence>
<accession>A0ACB0YHN6</accession>
<name>A0ACB0YHN6_MELEN</name>
<comment type="caution">
    <text evidence="1">The sequence shown here is derived from an EMBL/GenBank/DDBJ whole genome shotgun (WGS) entry which is preliminary data.</text>
</comment>
<protein>
    <submittedName>
        <fullName evidence="1">Uncharacterized protein</fullName>
    </submittedName>
</protein>
<dbReference type="Proteomes" id="UP001497535">
    <property type="component" value="Unassembled WGS sequence"/>
</dbReference>
<keyword evidence="2" id="KW-1185">Reference proteome</keyword>
<reference evidence="1" key="1">
    <citation type="submission" date="2023-11" db="EMBL/GenBank/DDBJ databases">
        <authorList>
            <person name="Poullet M."/>
        </authorList>
    </citation>
    <scope>NUCLEOTIDE SEQUENCE</scope>
    <source>
        <strain evidence="1">E1834</strain>
    </source>
</reference>
<organism evidence="1 2">
    <name type="scientific">Meloidogyne enterolobii</name>
    <name type="common">Root-knot nematode worm</name>
    <name type="synonym">Meloidogyne mayaguensis</name>
    <dbReference type="NCBI Taxonomy" id="390850"/>
    <lineage>
        <taxon>Eukaryota</taxon>
        <taxon>Metazoa</taxon>
        <taxon>Ecdysozoa</taxon>
        <taxon>Nematoda</taxon>
        <taxon>Chromadorea</taxon>
        <taxon>Rhabditida</taxon>
        <taxon>Tylenchina</taxon>
        <taxon>Tylenchomorpha</taxon>
        <taxon>Tylenchoidea</taxon>
        <taxon>Meloidogynidae</taxon>
        <taxon>Meloidogyninae</taxon>
        <taxon>Meloidogyne</taxon>
    </lineage>
</organism>
<proteinExistence type="predicted"/>
<evidence type="ECO:0000313" key="2">
    <source>
        <dbReference type="Proteomes" id="UP001497535"/>
    </source>
</evidence>
<evidence type="ECO:0000313" key="1">
    <source>
        <dbReference type="EMBL" id="CAK5047195.1"/>
    </source>
</evidence>